<keyword evidence="2" id="KW-0808">Transferase</keyword>
<accession>A0A345PF54</accession>
<dbReference type="Gene3D" id="3.40.630.30">
    <property type="match status" value="1"/>
</dbReference>
<evidence type="ECO:0000313" key="3">
    <source>
        <dbReference type="Proteomes" id="UP000253908"/>
    </source>
</evidence>
<dbReference type="SUPFAM" id="SSF55729">
    <property type="entry name" value="Acyl-CoA N-acyltransferases (Nat)"/>
    <property type="match status" value="1"/>
</dbReference>
<dbReference type="PANTHER" id="PTHR43617">
    <property type="entry name" value="L-AMINO ACID N-ACETYLTRANSFERASE"/>
    <property type="match status" value="1"/>
</dbReference>
<dbReference type="InterPro" id="IPR016181">
    <property type="entry name" value="Acyl_CoA_acyltransferase"/>
</dbReference>
<evidence type="ECO:0000259" key="1">
    <source>
        <dbReference type="PROSITE" id="PS51186"/>
    </source>
</evidence>
<dbReference type="Proteomes" id="UP000253908">
    <property type="component" value="Chromosome"/>
</dbReference>
<name>A0A345PF54_9BACI</name>
<dbReference type="InterPro" id="IPR050276">
    <property type="entry name" value="MshD_Acetyltransferase"/>
</dbReference>
<dbReference type="Pfam" id="PF00583">
    <property type="entry name" value="Acetyltransf_1"/>
    <property type="match status" value="1"/>
</dbReference>
<dbReference type="CDD" id="cd04301">
    <property type="entry name" value="NAT_SF"/>
    <property type="match status" value="1"/>
</dbReference>
<feature type="domain" description="N-acetyltransferase" evidence="1">
    <location>
        <begin position="5"/>
        <end position="147"/>
    </location>
</feature>
<gene>
    <name evidence="2" type="ORF">CUC15_06780</name>
</gene>
<dbReference type="PANTHER" id="PTHR43617:SF2">
    <property type="entry name" value="UPF0039 PROTEIN SLL0451"/>
    <property type="match status" value="1"/>
</dbReference>
<reference evidence="3" key="1">
    <citation type="submission" date="2017-11" db="EMBL/GenBank/DDBJ databases">
        <authorList>
            <person name="Zhu W."/>
        </authorList>
    </citation>
    <scope>NUCLEOTIDE SEQUENCE [LARGE SCALE GENOMIC DNA]</scope>
    <source>
        <strain evidence="3">160</strain>
    </source>
</reference>
<keyword evidence="3" id="KW-1185">Reference proteome</keyword>
<sequence length="152" mass="17216">MPYNIEIKAVATDNFFECIKLEVAESQKSFVASNVFTIAQSYVDKSLIPYAICDENTVVGLAALEYNSVDKHWITRFMIGEKFQGKGYGRQAMQKLIELQAKHDDCERIRLSVVPENNGAITFYEKTGFAMTDEVIDGELVMELLLDKKIFA</sequence>
<dbReference type="RefSeq" id="WP_114915931.1">
    <property type="nucleotide sequence ID" value="NZ_CP024848.1"/>
</dbReference>
<dbReference type="GO" id="GO:0016747">
    <property type="term" value="F:acyltransferase activity, transferring groups other than amino-acyl groups"/>
    <property type="evidence" value="ECO:0007669"/>
    <property type="project" value="InterPro"/>
</dbReference>
<protein>
    <submittedName>
        <fullName evidence="2">Spermidine acetyltransferase</fullName>
    </submittedName>
</protein>
<dbReference type="AlphaFoldDB" id="A0A345PF54"/>
<organism evidence="2 3">
    <name type="scientific">Oceanobacillus zhaokaii</name>
    <dbReference type="NCBI Taxonomy" id="2052660"/>
    <lineage>
        <taxon>Bacteria</taxon>
        <taxon>Bacillati</taxon>
        <taxon>Bacillota</taxon>
        <taxon>Bacilli</taxon>
        <taxon>Bacillales</taxon>
        <taxon>Bacillaceae</taxon>
        <taxon>Oceanobacillus</taxon>
    </lineage>
</organism>
<dbReference type="PROSITE" id="PS51186">
    <property type="entry name" value="GNAT"/>
    <property type="match status" value="1"/>
</dbReference>
<dbReference type="InterPro" id="IPR000182">
    <property type="entry name" value="GNAT_dom"/>
</dbReference>
<dbReference type="OrthoDB" id="9127144at2"/>
<evidence type="ECO:0000313" key="2">
    <source>
        <dbReference type="EMBL" id="AXI08634.1"/>
    </source>
</evidence>
<dbReference type="EMBL" id="CP024848">
    <property type="protein sequence ID" value="AXI08634.1"/>
    <property type="molecule type" value="Genomic_DNA"/>
</dbReference>
<proteinExistence type="predicted"/>
<dbReference type="KEGG" id="ocn:CUC15_06780"/>